<gene>
    <name evidence="7" type="ORF">KUF71_012233</name>
</gene>
<keyword evidence="2 4" id="KW-0863">Zinc-finger</keyword>
<proteinExistence type="predicted"/>
<feature type="compositionally biased region" description="Low complexity" evidence="5">
    <location>
        <begin position="188"/>
        <end position="260"/>
    </location>
</feature>
<dbReference type="InterPro" id="IPR013083">
    <property type="entry name" value="Znf_RING/FYVE/PHD"/>
</dbReference>
<feature type="compositionally biased region" description="Low complexity" evidence="5">
    <location>
        <begin position="442"/>
        <end position="457"/>
    </location>
</feature>
<dbReference type="InterPro" id="IPR011016">
    <property type="entry name" value="Znf_RING-CH"/>
</dbReference>
<feature type="compositionally biased region" description="Polar residues" evidence="5">
    <location>
        <begin position="261"/>
        <end position="273"/>
    </location>
</feature>
<evidence type="ECO:0000313" key="8">
    <source>
        <dbReference type="Proteomes" id="UP001219518"/>
    </source>
</evidence>
<organism evidence="7 8">
    <name type="scientific">Frankliniella fusca</name>
    <dbReference type="NCBI Taxonomy" id="407009"/>
    <lineage>
        <taxon>Eukaryota</taxon>
        <taxon>Metazoa</taxon>
        <taxon>Ecdysozoa</taxon>
        <taxon>Arthropoda</taxon>
        <taxon>Hexapoda</taxon>
        <taxon>Insecta</taxon>
        <taxon>Pterygota</taxon>
        <taxon>Neoptera</taxon>
        <taxon>Paraneoptera</taxon>
        <taxon>Thysanoptera</taxon>
        <taxon>Terebrantia</taxon>
        <taxon>Thripoidea</taxon>
        <taxon>Thripidae</taxon>
        <taxon>Frankliniella</taxon>
    </lineage>
</organism>
<evidence type="ECO:0000256" key="1">
    <source>
        <dbReference type="ARBA" id="ARBA00022723"/>
    </source>
</evidence>
<evidence type="ECO:0000256" key="5">
    <source>
        <dbReference type="SAM" id="MobiDB-lite"/>
    </source>
</evidence>
<keyword evidence="1" id="KW-0479">Metal-binding</keyword>
<accession>A0AAE1HMW8</accession>
<feature type="region of interest" description="Disordered" evidence="5">
    <location>
        <begin position="174"/>
        <end position="492"/>
    </location>
</feature>
<protein>
    <submittedName>
        <fullName evidence="7">E3 ubiquitin-protein ligase HRD1</fullName>
    </submittedName>
</protein>
<evidence type="ECO:0000259" key="6">
    <source>
        <dbReference type="PROSITE" id="PS50089"/>
    </source>
</evidence>
<keyword evidence="8" id="KW-1185">Reference proteome</keyword>
<reference evidence="7" key="1">
    <citation type="submission" date="2021-07" db="EMBL/GenBank/DDBJ databases">
        <authorList>
            <person name="Catto M.A."/>
            <person name="Jacobson A."/>
            <person name="Kennedy G."/>
            <person name="Labadie P."/>
            <person name="Hunt B.G."/>
            <person name="Srinivasan R."/>
        </authorList>
    </citation>
    <scope>NUCLEOTIDE SEQUENCE</scope>
    <source>
        <strain evidence="7">PL_HMW_Pooled</strain>
        <tissue evidence="7">Head</tissue>
    </source>
</reference>
<dbReference type="Proteomes" id="UP001219518">
    <property type="component" value="Unassembled WGS sequence"/>
</dbReference>
<dbReference type="SUPFAM" id="SSF57850">
    <property type="entry name" value="RING/U-box"/>
    <property type="match status" value="1"/>
</dbReference>
<sequence>MPFSEASTAIYAFGLYCGIMLNGNRFKCPDFAGKSGHFIRLLDSTLMPASDELRRKMLEAIERRKAANNRLVDPDSAVTEAVDANTALPQAEEATSMVQAEEATSMVQAEEATSMVQAEEASSVGQAVEATSVVKNNQLTTLFTRPSQPAVNVICISADDLLAVLTAVKGQSYQGTSASSFRSGNEWSSSAAASAPRAPARIPSPDVSTWRSEGSSAGASAPRASARSPSPDVSTLRSQRSAAASASRAPARSPSPAMASETSAAGGNASTSEAPAMRSPSPDLDWGWLSPVRTASPTHDDFLQSSQRAPSPDTSILRSRRSSAAASATRASARSPSPDVSTWRSQRSSASASAPRASARSPSPDVSTWRSQRSSASASAPRASARSPSPDVSTWRSQRSSASASAPRASARSPSPDVSTWRSPRASPSRRLSPDFVPRRGTAAAVPSTSRSRSPVPDFSFLNARSSGAKRAASPKRPPPKKRGRPPKKKESGMICSICREEAKGKLSNTRCGHFFHEECLQKWVSTPGQERRFMKTCPGCGQDFLMDEVNPIFM</sequence>
<keyword evidence="3" id="KW-0862">Zinc</keyword>
<feature type="domain" description="RING-type" evidence="6">
    <location>
        <begin position="496"/>
        <end position="541"/>
    </location>
</feature>
<evidence type="ECO:0000256" key="3">
    <source>
        <dbReference type="ARBA" id="ARBA00022833"/>
    </source>
</evidence>
<feature type="compositionally biased region" description="Polar residues" evidence="5">
    <location>
        <begin position="293"/>
        <end position="317"/>
    </location>
</feature>
<feature type="compositionally biased region" description="Low complexity" evidence="5">
    <location>
        <begin position="322"/>
        <end position="335"/>
    </location>
</feature>
<dbReference type="CDD" id="cd16448">
    <property type="entry name" value="RING-H2"/>
    <property type="match status" value="1"/>
</dbReference>
<dbReference type="AlphaFoldDB" id="A0AAE1HMW8"/>
<reference evidence="7" key="2">
    <citation type="journal article" date="2023" name="BMC Genomics">
        <title>Pest status, molecular evolution, and epigenetic factors derived from the genome assembly of Frankliniella fusca, a thysanopteran phytovirus vector.</title>
        <authorList>
            <person name="Catto M.A."/>
            <person name="Labadie P.E."/>
            <person name="Jacobson A.L."/>
            <person name="Kennedy G.G."/>
            <person name="Srinivasan R."/>
            <person name="Hunt B.G."/>
        </authorList>
    </citation>
    <scope>NUCLEOTIDE SEQUENCE</scope>
    <source>
        <strain evidence="7">PL_HMW_Pooled</strain>
    </source>
</reference>
<evidence type="ECO:0000256" key="4">
    <source>
        <dbReference type="PROSITE-ProRule" id="PRU00175"/>
    </source>
</evidence>
<name>A0AAE1HMW8_9NEOP</name>
<dbReference type="EMBL" id="JAHWGI010001166">
    <property type="protein sequence ID" value="KAK3924149.1"/>
    <property type="molecule type" value="Genomic_DNA"/>
</dbReference>
<evidence type="ECO:0000256" key="2">
    <source>
        <dbReference type="ARBA" id="ARBA00022771"/>
    </source>
</evidence>
<dbReference type="InterPro" id="IPR001841">
    <property type="entry name" value="Znf_RING"/>
</dbReference>
<feature type="compositionally biased region" description="Basic residues" evidence="5">
    <location>
        <begin position="478"/>
        <end position="488"/>
    </location>
</feature>
<dbReference type="Pfam" id="PF13639">
    <property type="entry name" value="zf-RING_2"/>
    <property type="match status" value="1"/>
</dbReference>
<dbReference type="PROSITE" id="PS50089">
    <property type="entry name" value="ZF_RING_2"/>
    <property type="match status" value="1"/>
</dbReference>
<evidence type="ECO:0000313" key="7">
    <source>
        <dbReference type="EMBL" id="KAK3924149.1"/>
    </source>
</evidence>
<dbReference type="GO" id="GO:0008270">
    <property type="term" value="F:zinc ion binding"/>
    <property type="evidence" value="ECO:0007669"/>
    <property type="project" value="UniProtKB-KW"/>
</dbReference>
<feature type="compositionally biased region" description="Polar residues" evidence="5">
    <location>
        <begin position="174"/>
        <end position="187"/>
    </location>
</feature>
<dbReference type="Gene3D" id="3.30.40.10">
    <property type="entry name" value="Zinc/RING finger domain, C3HC4 (zinc finger)"/>
    <property type="match status" value="1"/>
</dbReference>
<dbReference type="SMART" id="SM00744">
    <property type="entry name" value="RINGv"/>
    <property type="match status" value="1"/>
</dbReference>
<comment type="caution">
    <text evidence="7">The sequence shown here is derived from an EMBL/GenBank/DDBJ whole genome shotgun (WGS) entry which is preliminary data.</text>
</comment>
<dbReference type="SMART" id="SM00184">
    <property type="entry name" value="RING"/>
    <property type="match status" value="1"/>
</dbReference>
<feature type="compositionally biased region" description="Low complexity" evidence="5">
    <location>
        <begin position="344"/>
        <end position="431"/>
    </location>
</feature>